<dbReference type="AlphaFoldDB" id="A0AAD1XL80"/>
<organism evidence="1 2">
    <name type="scientific">Euplotes crassus</name>
    <dbReference type="NCBI Taxonomy" id="5936"/>
    <lineage>
        <taxon>Eukaryota</taxon>
        <taxon>Sar</taxon>
        <taxon>Alveolata</taxon>
        <taxon>Ciliophora</taxon>
        <taxon>Intramacronucleata</taxon>
        <taxon>Spirotrichea</taxon>
        <taxon>Hypotrichia</taxon>
        <taxon>Euplotida</taxon>
        <taxon>Euplotidae</taxon>
        <taxon>Moneuplotes</taxon>
    </lineage>
</organism>
<evidence type="ECO:0000313" key="2">
    <source>
        <dbReference type="Proteomes" id="UP001295684"/>
    </source>
</evidence>
<accession>A0AAD1XL80</accession>
<reference evidence="1" key="1">
    <citation type="submission" date="2023-07" db="EMBL/GenBank/DDBJ databases">
        <authorList>
            <consortium name="AG Swart"/>
            <person name="Singh M."/>
            <person name="Singh A."/>
            <person name="Seah K."/>
            <person name="Emmerich C."/>
        </authorList>
    </citation>
    <scope>NUCLEOTIDE SEQUENCE</scope>
    <source>
        <strain evidence="1">DP1</strain>
    </source>
</reference>
<protein>
    <submittedName>
        <fullName evidence="1">Uncharacterized protein</fullName>
    </submittedName>
</protein>
<keyword evidence="2" id="KW-1185">Reference proteome</keyword>
<comment type="caution">
    <text evidence="1">The sequence shown here is derived from an EMBL/GenBank/DDBJ whole genome shotgun (WGS) entry which is preliminary data.</text>
</comment>
<gene>
    <name evidence="1" type="ORF">ECRASSUSDP1_LOCUS16059</name>
</gene>
<sequence length="142" mass="16298">MEAHIFDKEIKLYHKCKNDNALSQQLQSKNAKIRPKLQIINFDEYSICGRFKSVEQVSSLNHAAHECGILTIKGRYHGDVPVKLHFKYIIRLIPCTMEVLYLDSLQFTSKQFRKVLAVCRNVPKVSLCSVVFCGTVLGLRKD</sequence>
<evidence type="ECO:0000313" key="1">
    <source>
        <dbReference type="EMBL" id="CAI2374702.1"/>
    </source>
</evidence>
<dbReference type="EMBL" id="CAMPGE010016126">
    <property type="protein sequence ID" value="CAI2374702.1"/>
    <property type="molecule type" value="Genomic_DNA"/>
</dbReference>
<proteinExistence type="predicted"/>
<dbReference type="Proteomes" id="UP001295684">
    <property type="component" value="Unassembled WGS sequence"/>
</dbReference>
<name>A0AAD1XL80_EUPCR</name>